<accession>A0ABR1K2A8</accession>
<organism evidence="2 3">
    <name type="scientific">Marasmiellus scandens</name>
    <dbReference type="NCBI Taxonomy" id="2682957"/>
    <lineage>
        <taxon>Eukaryota</taxon>
        <taxon>Fungi</taxon>
        <taxon>Dikarya</taxon>
        <taxon>Basidiomycota</taxon>
        <taxon>Agaricomycotina</taxon>
        <taxon>Agaricomycetes</taxon>
        <taxon>Agaricomycetidae</taxon>
        <taxon>Agaricales</taxon>
        <taxon>Marasmiineae</taxon>
        <taxon>Omphalotaceae</taxon>
        <taxon>Marasmiellus</taxon>
    </lineage>
</organism>
<evidence type="ECO:0000313" key="2">
    <source>
        <dbReference type="EMBL" id="KAK7470466.1"/>
    </source>
</evidence>
<evidence type="ECO:0000313" key="3">
    <source>
        <dbReference type="Proteomes" id="UP001498398"/>
    </source>
</evidence>
<feature type="region of interest" description="Disordered" evidence="1">
    <location>
        <begin position="143"/>
        <end position="178"/>
    </location>
</feature>
<dbReference type="Proteomes" id="UP001498398">
    <property type="component" value="Unassembled WGS sequence"/>
</dbReference>
<proteinExistence type="predicted"/>
<protein>
    <recommendedName>
        <fullName evidence="4">CCD97-like C-terminal domain-containing protein</fullName>
    </recommendedName>
</protein>
<keyword evidence="3" id="KW-1185">Reference proteome</keyword>
<dbReference type="EMBL" id="JBANRG010000002">
    <property type="protein sequence ID" value="KAK7470466.1"/>
    <property type="molecule type" value="Genomic_DNA"/>
</dbReference>
<name>A0ABR1K2A8_9AGAR</name>
<evidence type="ECO:0000256" key="1">
    <source>
        <dbReference type="SAM" id="MobiDB-lite"/>
    </source>
</evidence>
<feature type="compositionally biased region" description="Acidic residues" evidence="1">
    <location>
        <begin position="150"/>
        <end position="173"/>
    </location>
</feature>
<gene>
    <name evidence="2" type="ORF">VKT23_001891</name>
</gene>
<reference evidence="2 3" key="1">
    <citation type="submission" date="2024-01" db="EMBL/GenBank/DDBJ databases">
        <title>A draft genome for the cacao thread blight pathogen Marasmiellus scandens.</title>
        <authorList>
            <person name="Baruah I.K."/>
            <person name="Leung J."/>
            <person name="Bukari Y."/>
            <person name="Amoako-Attah I."/>
            <person name="Meinhardt L.W."/>
            <person name="Bailey B.A."/>
            <person name="Cohen S.P."/>
        </authorList>
    </citation>
    <scope>NUCLEOTIDE SEQUENCE [LARGE SCALE GENOMIC DNA]</scope>
    <source>
        <strain evidence="2 3">GH-19</strain>
    </source>
</reference>
<sequence length="228" mass="26597">MDTSVILKYLGLPIDYHPSPADEPVGFLVKHLNQLPPHLSAKFSSVVTPKQRTIIPAIRNRRLNYTRSNPTELSFTNAKREWPNLWQGRERRGIEEGNEEKQWAENSFMAGAPKHVKKLGSLLGGYEEEREAERVRTLRREQIAAREEEFVPEEDESDSDDEVEAEPEPEESEADARVAFERRIHEHFIYGLLERYDYDKVDWDENLDADNDRELEEAWFEDEDEGVA</sequence>
<comment type="caution">
    <text evidence="2">The sequence shown here is derived from an EMBL/GenBank/DDBJ whole genome shotgun (WGS) entry which is preliminary data.</text>
</comment>
<evidence type="ECO:0008006" key="4">
    <source>
        <dbReference type="Google" id="ProtNLM"/>
    </source>
</evidence>